<dbReference type="OrthoDB" id="5967704at2759"/>
<keyword evidence="3 5" id="KW-1133">Transmembrane helix</keyword>
<dbReference type="GO" id="GO:0004984">
    <property type="term" value="F:olfactory receptor activity"/>
    <property type="evidence" value="ECO:0007669"/>
    <property type="project" value="TreeGrafter"/>
</dbReference>
<dbReference type="CDD" id="cd00637">
    <property type="entry name" value="7tm_classA_rhodopsin-like"/>
    <property type="match status" value="1"/>
</dbReference>
<dbReference type="PRINTS" id="PR00237">
    <property type="entry name" value="GPCRRHODOPSN"/>
</dbReference>
<dbReference type="Proteomes" id="UP000515161">
    <property type="component" value="Unplaced"/>
</dbReference>
<feature type="transmembrane region" description="Helical" evidence="5">
    <location>
        <begin position="43"/>
        <end position="66"/>
    </location>
</feature>
<dbReference type="PROSITE" id="PS50262">
    <property type="entry name" value="G_PROTEIN_RECEP_F1_2"/>
    <property type="match status" value="1"/>
</dbReference>
<keyword evidence="7" id="KW-1185">Reference proteome</keyword>
<protein>
    <submittedName>
        <fullName evidence="8">Odorant receptor 131-2-like</fullName>
    </submittedName>
</protein>
<feature type="domain" description="G-protein coupled receptors family 1 profile" evidence="6">
    <location>
        <begin position="22"/>
        <end position="273"/>
    </location>
</feature>
<name>A0A6P8TPL1_GYMAC</name>
<feature type="transmembrane region" description="Helical" evidence="5">
    <location>
        <begin position="72"/>
        <end position="90"/>
    </location>
</feature>
<comment type="subcellular location">
    <subcellularLocation>
        <location evidence="1">Membrane</location>
    </subcellularLocation>
</comment>
<evidence type="ECO:0000259" key="6">
    <source>
        <dbReference type="PROSITE" id="PS50262"/>
    </source>
</evidence>
<evidence type="ECO:0000256" key="5">
    <source>
        <dbReference type="SAM" id="Phobius"/>
    </source>
</evidence>
<dbReference type="Pfam" id="PF00001">
    <property type="entry name" value="7tm_1"/>
    <property type="match status" value="1"/>
</dbReference>
<keyword evidence="2 5" id="KW-0812">Transmembrane</keyword>
<dbReference type="GeneID" id="117538434"/>
<gene>
    <name evidence="8" type="primary">LOC117538434</name>
</gene>
<evidence type="ECO:0000256" key="2">
    <source>
        <dbReference type="ARBA" id="ARBA00022692"/>
    </source>
</evidence>
<dbReference type="InterPro" id="IPR052921">
    <property type="entry name" value="GPCR1_Superfamily_Member"/>
</dbReference>
<dbReference type="GO" id="GO:0016020">
    <property type="term" value="C:membrane"/>
    <property type="evidence" value="ECO:0007669"/>
    <property type="project" value="UniProtKB-SubCell"/>
</dbReference>
<accession>A0A6P8TPL1</accession>
<dbReference type="KEGG" id="gacu:117538434"/>
<dbReference type="GO" id="GO:0004930">
    <property type="term" value="F:G protein-coupled receptor activity"/>
    <property type="evidence" value="ECO:0007669"/>
    <property type="project" value="InterPro"/>
</dbReference>
<dbReference type="InterPro" id="IPR000276">
    <property type="entry name" value="GPCR_Rhodpsn"/>
</dbReference>
<dbReference type="AlphaFoldDB" id="A0A6P8TPL1"/>
<dbReference type="SUPFAM" id="SSF81321">
    <property type="entry name" value="Family A G protein-coupled receptor-like"/>
    <property type="match status" value="1"/>
</dbReference>
<proteinExistence type="predicted"/>
<sequence length="302" mass="34691">MQFNVPVKAVLSMLPCLFFLYVNAVMLFALLSKPLLRETPRYILFGHLLLSESLQLLMTMLLYIFAVTMVRMMSYICIILTIFATFTFKISPLNLAVMSLERYVAICFPLRHADIVTTRTTRVAIAVMWTVASLDSFTQLFLFVSVENTNYTVPRFCHRHLYRQQLYSNTNNAFIIVLFTCVIIIIIYTFFAIMITVRSASASSSSTERKGSKAYKTVLLHLLQVFLCLTSTVFNMINSDSLWGGNLTLATNVQYALFLCLIIFPKFLSPLIYGLRDQTFRHVFIYYFTFGFKITAKTFSTV</sequence>
<organism evidence="7 8">
    <name type="scientific">Gymnodraco acuticeps</name>
    <name type="common">Antarctic dragonfish</name>
    <dbReference type="NCBI Taxonomy" id="8218"/>
    <lineage>
        <taxon>Eukaryota</taxon>
        <taxon>Metazoa</taxon>
        <taxon>Chordata</taxon>
        <taxon>Craniata</taxon>
        <taxon>Vertebrata</taxon>
        <taxon>Euteleostomi</taxon>
        <taxon>Actinopterygii</taxon>
        <taxon>Neopterygii</taxon>
        <taxon>Teleostei</taxon>
        <taxon>Neoteleostei</taxon>
        <taxon>Acanthomorphata</taxon>
        <taxon>Eupercaria</taxon>
        <taxon>Perciformes</taxon>
        <taxon>Notothenioidei</taxon>
        <taxon>Bathydraconidae</taxon>
        <taxon>Gymnodraco</taxon>
    </lineage>
</organism>
<keyword evidence="4 5" id="KW-0472">Membrane</keyword>
<feature type="transmembrane region" description="Helical" evidence="5">
    <location>
        <begin position="173"/>
        <end position="197"/>
    </location>
</feature>
<dbReference type="GO" id="GO:0005549">
    <property type="term" value="F:odorant binding"/>
    <property type="evidence" value="ECO:0007669"/>
    <property type="project" value="TreeGrafter"/>
</dbReference>
<reference evidence="8" key="1">
    <citation type="submission" date="2025-08" db="UniProtKB">
        <authorList>
            <consortium name="RefSeq"/>
        </authorList>
    </citation>
    <scope>IDENTIFICATION</scope>
</reference>
<evidence type="ECO:0000256" key="3">
    <source>
        <dbReference type="ARBA" id="ARBA00022989"/>
    </source>
</evidence>
<evidence type="ECO:0000313" key="8">
    <source>
        <dbReference type="RefSeq" id="XP_034060010.1"/>
    </source>
</evidence>
<feature type="transmembrane region" description="Helical" evidence="5">
    <location>
        <begin position="253"/>
        <end position="275"/>
    </location>
</feature>
<dbReference type="PANTHER" id="PTHR26451:SF866">
    <property type="entry name" value="ODORANT RECEPTOR-RELATED"/>
    <property type="match status" value="1"/>
</dbReference>
<feature type="transmembrane region" description="Helical" evidence="5">
    <location>
        <begin position="218"/>
        <end position="237"/>
    </location>
</feature>
<evidence type="ECO:0000256" key="1">
    <source>
        <dbReference type="ARBA" id="ARBA00004370"/>
    </source>
</evidence>
<dbReference type="FunFam" id="1.20.1070.10:FF:000096">
    <property type="entry name" value="Odorant receptor 131-2"/>
    <property type="match status" value="1"/>
</dbReference>
<feature type="transmembrane region" description="Helical" evidence="5">
    <location>
        <begin position="123"/>
        <end position="146"/>
    </location>
</feature>
<dbReference type="PANTHER" id="PTHR26451">
    <property type="entry name" value="G_PROTEIN_RECEP_F1_2 DOMAIN-CONTAINING PROTEIN"/>
    <property type="match status" value="1"/>
</dbReference>
<evidence type="ECO:0000256" key="4">
    <source>
        <dbReference type="ARBA" id="ARBA00023136"/>
    </source>
</evidence>
<dbReference type="Gene3D" id="1.20.1070.10">
    <property type="entry name" value="Rhodopsin 7-helix transmembrane proteins"/>
    <property type="match status" value="1"/>
</dbReference>
<dbReference type="RefSeq" id="XP_034060010.1">
    <property type="nucleotide sequence ID" value="XM_034204119.1"/>
</dbReference>
<dbReference type="InterPro" id="IPR017452">
    <property type="entry name" value="GPCR_Rhodpsn_7TM"/>
</dbReference>
<evidence type="ECO:0000313" key="7">
    <source>
        <dbReference type="Proteomes" id="UP000515161"/>
    </source>
</evidence>
<dbReference type="InParanoid" id="A0A6P8TPL1"/>
<dbReference type="FunCoup" id="A0A6P8TPL1">
    <property type="interactions" value="2"/>
</dbReference>
<feature type="transmembrane region" description="Helical" evidence="5">
    <location>
        <begin position="12"/>
        <end position="31"/>
    </location>
</feature>